<sequence>MKCCRILDTSVEQSCDVHIRHVLKKLRTKLQEEYTGTVVMQVGFNTDASPLQPRIILLLESIKVKGVE</sequence>
<keyword evidence="2" id="KW-1185">Reference proteome</keyword>
<reference evidence="1" key="1">
    <citation type="submission" date="2022-07" db="EMBL/GenBank/DDBJ databases">
        <authorList>
            <person name="Trinca V."/>
            <person name="Uliana J.V.C."/>
            <person name="Torres T.T."/>
            <person name="Ward R.J."/>
            <person name="Monesi N."/>
        </authorList>
    </citation>
    <scope>NUCLEOTIDE SEQUENCE</scope>
    <source>
        <strain evidence="1">HSMRA1968</strain>
        <tissue evidence="1">Whole embryos</tissue>
    </source>
</reference>
<evidence type="ECO:0000313" key="2">
    <source>
        <dbReference type="Proteomes" id="UP001151699"/>
    </source>
</evidence>
<dbReference type="EMBL" id="WJQU01000001">
    <property type="protein sequence ID" value="KAJ6647260.1"/>
    <property type="molecule type" value="Genomic_DNA"/>
</dbReference>
<gene>
    <name evidence="1" type="ORF">Bhyg_02482</name>
</gene>
<comment type="caution">
    <text evidence="1">The sequence shown here is derived from an EMBL/GenBank/DDBJ whole genome shotgun (WGS) entry which is preliminary data.</text>
</comment>
<dbReference type="Proteomes" id="UP001151699">
    <property type="component" value="Chromosome A"/>
</dbReference>
<proteinExistence type="predicted"/>
<evidence type="ECO:0000313" key="1">
    <source>
        <dbReference type="EMBL" id="KAJ6647260.1"/>
    </source>
</evidence>
<dbReference type="AlphaFoldDB" id="A0A9Q0S8L0"/>
<name>A0A9Q0S8L0_9DIPT</name>
<organism evidence="1 2">
    <name type="scientific">Pseudolycoriella hygida</name>
    <dbReference type="NCBI Taxonomy" id="35572"/>
    <lineage>
        <taxon>Eukaryota</taxon>
        <taxon>Metazoa</taxon>
        <taxon>Ecdysozoa</taxon>
        <taxon>Arthropoda</taxon>
        <taxon>Hexapoda</taxon>
        <taxon>Insecta</taxon>
        <taxon>Pterygota</taxon>
        <taxon>Neoptera</taxon>
        <taxon>Endopterygota</taxon>
        <taxon>Diptera</taxon>
        <taxon>Nematocera</taxon>
        <taxon>Sciaroidea</taxon>
        <taxon>Sciaridae</taxon>
        <taxon>Pseudolycoriella</taxon>
    </lineage>
</organism>
<protein>
    <submittedName>
        <fullName evidence="1">Uncharacterized protein</fullName>
    </submittedName>
</protein>
<accession>A0A9Q0S8L0</accession>